<dbReference type="GO" id="GO:0003993">
    <property type="term" value="F:acid phosphatase activity"/>
    <property type="evidence" value="ECO:0007669"/>
    <property type="project" value="UniProtKB-EC"/>
</dbReference>
<keyword evidence="7" id="KW-0325">Glycoprotein</keyword>
<evidence type="ECO:0000256" key="3">
    <source>
        <dbReference type="ARBA" id="ARBA00012646"/>
    </source>
</evidence>
<gene>
    <name evidence="9" type="ORF">ONB1V03_LOCUS3897</name>
</gene>
<keyword evidence="4" id="KW-0732">Signal</keyword>
<comment type="similarity">
    <text evidence="2">Belongs to the histidine acid phosphatase family.</text>
</comment>
<evidence type="ECO:0000313" key="10">
    <source>
        <dbReference type="Proteomes" id="UP000728032"/>
    </source>
</evidence>
<keyword evidence="6" id="KW-1015">Disulfide bond</keyword>
<sequence length="592" mass="66582">MAESMPSSGRSSTPLSKEGNSVIESLLGDKCQSLLTAVVQLLACELSDCKVLFQTLVTRVGTVGLNFAHPEEANNFYDTVRTQLATEIKRKTWPAIETINIGGNIILKWITKAAKALMPTGKPTISGPTNLIRVQRISHIEGTGLACNADTVPVLHQYLKGKGICPQQLAANSGLIAELKVRVNHRGVAGSSNTGSRHTVPLNEETPPTNDSNVALRPKVRGTGLVADKQFRSIPELPIFRHGDRSPVLGFPTDPYSDESTYWPDGYHQLTLKGKQRMYSLGRYIRRRYDNFLGDSPREVYIRSSGKDRCLESAALVMAGLYPPKGRWAWDSTLGQHWQPFPIQTVDFPKDSMLNPDSECPTAQTESQKIMKSKTVQDFYNKYKNLVKFIEQKSGLKFNDYGIGRDLFNTLSIQKVHNYTLPEWVNQTVLDCLQDFHEMSFIFDSSTPLIRRLRAGVLLKEITNRLKQSISAETSKYKVFLYSTHDTQLSVFLSALNIYNGRSPPYGSTIFIELYETKCSDSERAHKLEVHYLNVTESEQTHRLPLNTCLMSTNTTGCQLNGFLHSIQSLIPNDWQNECKQSYLKSLFRNEL</sequence>
<dbReference type="EMBL" id="OC916058">
    <property type="protein sequence ID" value="CAD7642997.1"/>
    <property type="molecule type" value="Genomic_DNA"/>
</dbReference>
<keyword evidence="5" id="KW-0378">Hydrolase</keyword>
<dbReference type="PROSITE" id="PS00778">
    <property type="entry name" value="HIS_ACID_PHOSPHAT_2"/>
    <property type="match status" value="1"/>
</dbReference>
<dbReference type="EMBL" id="CAJPVJ010001233">
    <property type="protein sequence ID" value="CAG2164341.1"/>
    <property type="molecule type" value="Genomic_DNA"/>
</dbReference>
<evidence type="ECO:0000256" key="8">
    <source>
        <dbReference type="SAM" id="MobiDB-lite"/>
    </source>
</evidence>
<dbReference type="InterPro" id="IPR029033">
    <property type="entry name" value="His_PPase_superfam"/>
</dbReference>
<dbReference type="SUPFAM" id="SSF53254">
    <property type="entry name" value="Phosphoglycerate mutase-like"/>
    <property type="match status" value="1"/>
</dbReference>
<evidence type="ECO:0000256" key="2">
    <source>
        <dbReference type="ARBA" id="ARBA00005375"/>
    </source>
</evidence>
<accession>A0A7R9QG64</accession>
<dbReference type="Proteomes" id="UP000728032">
    <property type="component" value="Unassembled WGS sequence"/>
</dbReference>
<dbReference type="AlphaFoldDB" id="A0A7R9QG64"/>
<evidence type="ECO:0000256" key="1">
    <source>
        <dbReference type="ARBA" id="ARBA00000032"/>
    </source>
</evidence>
<evidence type="ECO:0000256" key="6">
    <source>
        <dbReference type="ARBA" id="ARBA00023157"/>
    </source>
</evidence>
<dbReference type="InterPro" id="IPR050645">
    <property type="entry name" value="Histidine_acid_phosphatase"/>
</dbReference>
<keyword evidence="10" id="KW-1185">Reference proteome</keyword>
<protein>
    <recommendedName>
        <fullName evidence="3">acid phosphatase</fullName>
        <ecNumber evidence="3">3.1.3.2</ecNumber>
    </recommendedName>
</protein>
<evidence type="ECO:0000313" key="9">
    <source>
        <dbReference type="EMBL" id="CAD7642997.1"/>
    </source>
</evidence>
<evidence type="ECO:0000256" key="7">
    <source>
        <dbReference type="ARBA" id="ARBA00023180"/>
    </source>
</evidence>
<feature type="region of interest" description="Disordered" evidence="8">
    <location>
        <begin position="188"/>
        <end position="216"/>
    </location>
</feature>
<proteinExistence type="inferred from homology"/>
<reference evidence="9" key="1">
    <citation type="submission" date="2020-11" db="EMBL/GenBank/DDBJ databases">
        <authorList>
            <person name="Tran Van P."/>
        </authorList>
    </citation>
    <scope>NUCLEOTIDE SEQUENCE</scope>
</reference>
<dbReference type="InterPro" id="IPR000560">
    <property type="entry name" value="His_Pase_clade-2"/>
</dbReference>
<dbReference type="PANTHER" id="PTHR11567">
    <property type="entry name" value="ACID PHOSPHATASE-RELATED"/>
    <property type="match status" value="1"/>
</dbReference>
<dbReference type="Gene3D" id="3.40.50.1240">
    <property type="entry name" value="Phosphoglycerate mutase-like"/>
    <property type="match status" value="1"/>
</dbReference>
<dbReference type="CDD" id="cd07061">
    <property type="entry name" value="HP_HAP_like"/>
    <property type="match status" value="1"/>
</dbReference>
<dbReference type="OrthoDB" id="6413031at2759"/>
<dbReference type="Pfam" id="PF00328">
    <property type="entry name" value="His_Phos_2"/>
    <property type="match status" value="1"/>
</dbReference>
<dbReference type="EC" id="3.1.3.2" evidence="3"/>
<dbReference type="PANTHER" id="PTHR11567:SF211">
    <property type="entry name" value="PROSTATIC ACID PHOSPHATASE"/>
    <property type="match status" value="1"/>
</dbReference>
<name>A0A7R9QG64_9ACAR</name>
<evidence type="ECO:0000256" key="4">
    <source>
        <dbReference type="ARBA" id="ARBA00022729"/>
    </source>
</evidence>
<dbReference type="InterPro" id="IPR033379">
    <property type="entry name" value="Acid_Pase_AS"/>
</dbReference>
<comment type="catalytic activity">
    <reaction evidence="1">
        <text>a phosphate monoester + H2O = an alcohol + phosphate</text>
        <dbReference type="Rhea" id="RHEA:15017"/>
        <dbReference type="ChEBI" id="CHEBI:15377"/>
        <dbReference type="ChEBI" id="CHEBI:30879"/>
        <dbReference type="ChEBI" id="CHEBI:43474"/>
        <dbReference type="ChEBI" id="CHEBI:67140"/>
        <dbReference type="EC" id="3.1.3.2"/>
    </reaction>
</comment>
<organism evidence="9">
    <name type="scientific">Oppiella nova</name>
    <dbReference type="NCBI Taxonomy" id="334625"/>
    <lineage>
        <taxon>Eukaryota</taxon>
        <taxon>Metazoa</taxon>
        <taxon>Ecdysozoa</taxon>
        <taxon>Arthropoda</taxon>
        <taxon>Chelicerata</taxon>
        <taxon>Arachnida</taxon>
        <taxon>Acari</taxon>
        <taxon>Acariformes</taxon>
        <taxon>Sarcoptiformes</taxon>
        <taxon>Oribatida</taxon>
        <taxon>Brachypylina</taxon>
        <taxon>Oppioidea</taxon>
        <taxon>Oppiidae</taxon>
        <taxon>Oppiella</taxon>
    </lineage>
</organism>
<evidence type="ECO:0000256" key="5">
    <source>
        <dbReference type="ARBA" id="ARBA00022801"/>
    </source>
</evidence>